<reference evidence="1 2" key="1">
    <citation type="journal article" date="2012" name="J. Bacteriol.">
        <title>Genome sequence of the cycloprodigiosin-producing bacterial strain Pseudoalteromonas rubra ATCC 29570(T).</title>
        <authorList>
            <person name="Xie B.B."/>
            <person name="Shu Y.L."/>
            <person name="Qin Q.L."/>
            <person name="Rong J.C."/>
            <person name="Zhang X.Y."/>
            <person name="Chen X.L."/>
            <person name="Zhou B.C."/>
            <person name="Zhang Y.Z."/>
        </authorList>
    </citation>
    <scope>NUCLEOTIDE SEQUENCE [LARGE SCALE GENOMIC DNA]</scope>
    <source>
        <strain evidence="1 2">DSM 6842</strain>
    </source>
</reference>
<comment type="caution">
    <text evidence="1">The sequence shown here is derived from an EMBL/GenBank/DDBJ whole genome shotgun (WGS) entry which is preliminary data.</text>
</comment>
<dbReference type="InterPro" id="IPR016024">
    <property type="entry name" value="ARM-type_fold"/>
</dbReference>
<evidence type="ECO:0008006" key="3">
    <source>
        <dbReference type="Google" id="ProtNLM"/>
    </source>
</evidence>
<sequence>MTLRYPLKHILISLTAIALVAAVFLVHTLGGLNSQPVVYAEPPAFVERYATAINNSTAPIPSVPAKPKSNDTDHTVLTKWMEGFTYEETLAFKAIMTGETLDEFLRLFSHPDKAQRIKVASAFAAVQIKYTHNEESGYPKKRNQFMADKSLTAHFPVIRNALAEALIATAKEGIPTRIPYTLAWLTGQGQETIELFTWSAQHHPDHNVRRSSIYYVSILNGGENVAGPLLQSRIHDPVYSVRKLALDLRFRKLIGDI</sequence>
<evidence type="ECO:0000313" key="2">
    <source>
        <dbReference type="Proteomes" id="UP000016480"/>
    </source>
</evidence>
<dbReference type="SUPFAM" id="SSF48371">
    <property type="entry name" value="ARM repeat"/>
    <property type="match status" value="1"/>
</dbReference>
<dbReference type="RefSeq" id="WP_010382659.1">
    <property type="nucleotide sequence ID" value="NZ_AHCD03000018.1"/>
</dbReference>
<protein>
    <recommendedName>
        <fullName evidence="3">HEAT repeat domain-containing protein</fullName>
    </recommendedName>
</protein>
<dbReference type="EMBL" id="AHCD03000018">
    <property type="protein sequence ID" value="KAF7789053.1"/>
    <property type="molecule type" value="Genomic_DNA"/>
</dbReference>
<organism evidence="1 2">
    <name type="scientific">Pseudoalteromonas rubra</name>
    <dbReference type="NCBI Taxonomy" id="43658"/>
    <lineage>
        <taxon>Bacteria</taxon>
        <taxon>Pseudomonadati</taxon>
        <taxon>Pseudomonadota</taxon>
        <taxon>Gammaproteobacteria</taxon>
        <taxon>Alteromonadales</taxon>
        <taxon>Pseudoalteromonadaceae</taxon>
        <taxon>Pseudoalteromonas</taxon>
    </lineage>
</organism>
<dbReference type="InterPro" id="IPR011989">
    <property type="entry name" value="ARM-like"/>
</dbReference>
<dbReference type="GeneID" id="61355683"/>
<accession>A0A8T0CEB7</accession>
<dbReference type="Gene3D" id="1.25.10.10">
    <property type="entry name" value="Leucine-rich Repeat Variant"/>
    <property type="match status" value="1"/>
</dbReference>
<gene>
    <name evidence="1" type="ORF">PRUB_a5377</name>
</gene>
<evidence type="ECO:0000313" key="1">
    <source>
        <dbReference type="EMBL" id="KAF7789053.1"/>
    </source>
</evidence>
<dbReference type="AlphaFoldDB" id="A0A8T0CEB7"/>
<dbReference type="Proteomes" id="UP000016480">
    <property type="component" value="Unassembled WGS sequence"/>
</dbReference>
<name>A0A8T0CEB7_9GAMM</name>
<proteinExistence type="predicted"/>